<sequence>MATLKALMTSFSKQGVQEQRGEIIYNFTNGRTCSAKELTAVEINELYYELNKRASAKSQELDKKRKRLIAAIFGVFEKMNKKPSVEYVKGIACRAAKEDDFNKIPAERLTSLYNAFLNAQKDLNFAKRLGDSLVEETIILN</sequence>
<evidence type="ECO:0000313" key="1">
    <source>
        <dbReference type="EMBL" id="DAD65332.1"/>
    </source>
</evidence>
<dbReference type="EMBL" id="BK014641">
    <property type="protein sequence ID" value="DAD65332.1"/>
    <property type="molecule type" value="Genomic_DNA"/>
</dbReference>
<name>A0A8S5L6C4_9CAUD</name>
<protein>
    <submittedName>
        <fullName evidence="1">Uncharacterized protein</fullName>
    </submittedName>
</protein>
<accession>A0A8S5L6C4</accession>
<proteinExistence type="predicted"/>
<organism evidence="1">
    <name type="scientific">Myoviridae sp. ctOoC8</name>
    <dbReference type="NCBI Taxonomy" id="2823542"/>
    <lineage>
        <taxon>Viruses</taxon>
        <taxon>Duplodnaviria</taxon>
        <taxon>Heunggongvirae</taxon>
        <taxon>Uroviricota</taxon>
        <taxon>Caudoviricetes</taxon>
    </lineage>
</organism>
<reference evidence="1" key="1">
    <citation type="journal article" date="2021" name="Proc. Natl. Acad. Sci. U.S.A.">
        <title>A Catalog of Tens of Thousands of Viruses from Human Metagenomes Reveals Hidden Associations with Chronic Diseases.</title>
        <authorList>
            <person name="Tisza M.J."/>
            <person name="Buck C.B."/>
        </authorList>
    </citation>
    <scope>NUCLEOTIDE SEQUENCE</scope>
    <source>
        <strain evidence="1">CtOoC8</strain>
    </source>
</reference>